<dbReference type="PANTHER" id="PTHR20857">
    <property type="entry name" value="THIAMINE-PHOSPHATE PYROPHOSPHORYLASE"/>
    <property type="match status" value="1"/>
</dbReference>
<evidence type="ECO:0000256" key="4">
    <source>
        <dbReference type="ARBA" id="ARBA00022842"/>
    </source>
</evidence>
<comment type="catalytic activity">
    <reaction evidence="6 9 10">
        <text>4-methyl-5-(2-phosphooxyethyl)-thiazole + 4-amino-2-methyl-5-(diphosphooxymethyl)pyrimidine + H(+) = thiamine phosphate + diphosphate</text>
        <dbReference type="Rhea" id="RHEA:22328"/>
        <dbReference type="ChEBI" id="CHEBI:15378"/>
        <dbReference type="ChEBI" id="CHEBI:33019"/>
        <dbReference type="ChEBI" id="CHEBI:37575"/>
        <dbReference type="ChEBI" id="CHEBI:57841"/>
        <dbReference type="ChEBI" id="CHEBI:58296"/>
        <dbReference type="EC" id="2.5.1.3"/>
    </reaction>
</comment>
<dbReference type="GO" id="GO:0005737">
    <property type="term" value="C:cytoplasm"/>
    <property type="evidence" value="ECO:0007669"/>
    <property type="project" value="TreeGrafter"/>
</dbReference>
<evidence type="ECO:0000256" key="7">
    <source>
        <dbReference type="ARBA" id="ARBA00047851"/>
    </source>
</evidence>
<dbReference type="HAMAP" id="MF_00097">
    <property type="entry name" value="TMP_synthase"/>
    <property type="match status" value="1"/>
</dbReference>
<dbReference type="InterPro" id="IPR036206">
    <property type="entry name" value="ThiamineP_synth_sf"/>
</dbReference>
<dbReference type="InterPro" id="IPR022998">
    <property type="entry name" value="ThiamineP_synth_TenI"/>
</dbReference>
<keyword evidence="5 9" id="KW-0784">Thiamine biosynthesis</keyword>
<gene>
    <name evidence="9 13" type="primary">thiE</name>
    <name evidence="13" type="ORF">IAB28_11400</name>
</gene>
<feature type="binding site" evidence="9">
    <location>
        <position position="86"/>
    </location>
    <ligand>
        <name>Mg(2+)</name>
        <dbReference type="ChEBI" id="CHEBI:18420"/>
    </ligand>
</feature>
<evidence type="ECO:0000259" key="12">
    <source>
        <dbReference type="Pfam" id="PF02581"/>
    </source>
</evidence>
<evidence type="ECO:0000313" key="13">
    <source>
        <dbReference type="EMBL" id="HIR06550.1"/>
    </source>
</evidence>
<feature type="binding site" evidence="9">
    <location>
        <position position="165"/>
    </location>
    <ligand>
        <name>2-[(2R,5Z)-2-carboxy-4-methylthiazol-5(2H)-ylidene]ethyl phosphate</name>
        <dbReference type="ChEBI" id="CHEBI:62899"/>
    </ligand>
</feature>
<dbReference type="CDD" id="cd00564">
    <property type="entry name" value="TMP_TenI"/>
    <property type="match status" value="1"/>
</dbReference>
<comment type="caution">
    <text evidence="9">Lacks conserved residue(s) required for the propagation of feature annotation.</text>
</comment>
<organism evidence="13 14">
    <name type="scientific">Candidatus Copromonas faecavium</name>
    <name type="common">nom. illeg.</name>
    <dbReference type="NCBI Taxonomy" id="2840740"/>
    <lineage>
        <taxon>Bacteria</taxon>
        <taxon>Bacillati</taxon>
        <taxon>Bacillota</taxon>
        <taxon>Clostridia</taxon>
        <taxon>Lachnospirales</taxon>
        <taxon>Lachnospiraceae</taxon>
        <taxon>Candidatus Copromonas (nom. illeg.)</taxon>
    </lineage>
</organism>
<feature type="binding site" evidence="9">
    <location>
        <position position="138"/>
    </location>
    <ligand>
        <name>4-amino-2-methyl-5-(diphosphooxymethyl)pyrimidine</name>
        <dbReference type="ChEBI" id="CHEBI:57841"/>
    </ligand>
</feature>
<dbReference type="PANTHER" id="PTHR20857:SF23">
    <property type="entry name" value="THIAMINE BIOSYNTHETIC BIFUNCTIONAL ENZYME"/>
    <property type="match status" value="1"/>
</dbReference>
<accession>A0A9D1A7T2</accession>
<dbReference type="NCBIfam" id="TIGR00693">
    <property type="entry name" value="thiE"/>
    <property type="match status" value="1"/>
</dbReference>
<evidence type="ECO:0000256" key="6">
    <source>
        <dbReference type="ARBA" id="ARBA00047334"/>
    </source>
</evidence>
<sequence length="210" mass="22571">MELKKQGILYLIADRKLGDEKILEALRAGVDMVQLREKNVTSAQYLADARWMREQAKKYGAVFLVNDRLDIALLSGADGVHLGQEDVPVDEAKRLAAACGRTDFLVGATAKTGEQALRAFQMGADYIGSGAWHPTSTKPDALPIREETYREILGKAPIPNVAIGGLTPENCDLPLELGASGLAVAGGILGAGSITGAVEKFREKLNKRRN</sequence>
<comment type="catalytic activity">
    <reaction evidence="8 9 10">
        <text>2-[(2R,5Z)-2-carboxy-4-methylthiazol-5(2H)-ylidene]ethyl phosphate + 4-amino-2-methyl-5-(diphosphooxymethyl)pyrimidine + 2 H(+) = thiamine phosphate + CO2 + diphosphate</text>
        <dbReference type="Rhea" id="RHEA:47844"/>
        <dbReference type="ChEBI" id="CHEBI:15378"/>
        <dbReference type="ChEBI" id="CHEBI:16526"/>
        <dbReference type="ChEBI" id="CHEBI:33019"/>
        <dbReference type="ChEBI" id="CHEBI:37575"/>
        <dbReference type="ChEBI" id="CHEBI:57841"/>
        <dbReference type="ChEBI" id="CHEBI:62899"/>
        <dbReference type="EC" id="2.5.1.3"/>
    </reaction>
</comment>
<comment type="pathway">
    <text evidence="1 9 11">Cofactor biosynthesis; thiamine diphosphate biosynthesis; thiamine phosphate from 4-amino-2-methyl-5-diphosphomethylpyrimidine and 4-methyl-5-(2-phosphoethyl)-thiazole: step 1/1.</text>
</comment>
<comment type="similarity">
    <text evidence="9 10">Belongs to the thiamine-phosphate synthase family.</text>
</comment>
<feature type="binding site" evidence="9">
    <location>
        <position position="66"/>
    </location>
    <ligand>
        <name>4-amino-2-methyl-5-(diphosphooxymethyl)pyrimidine</name>
        <dbReference type="ChEBI" id="CHEBI:57841"/>
    </ligand>
</feature>
<dbReference type="Gene3D" id="3.20.20.70">
    <property type="entry name" value="Aldolase class I"/>
    <property type="match status" value="1"/>
</dbReference>
<dbReference type="GO" id="GO:0009228">
    <property type="term" value="P:thiamine biosynthetic process"/>
    <property type="evidence" value="ECO:0007669"/>
    <property type="project" value="UniProtKB-KW"/>
</dbReference>
<dbReference type="AlphaFoldDB" id="A0A9D1A7T2"/>
<feature type="binding site" evidence="9">
    <location>
        <begin position="34"/>
        <end position="38"/>
    </location>
    <ligand>
        <name>4-amino-2-methyl-5-(diphosphooxymethyl)pyrimidine</name>
        <dbReference type="ChEBI" id="CHEBI:57841"/>
    </ligand>
</feature>
<dbReference type="EMBL" id="DVGC01000064">
    <property type="protein sequence ID" value="HIR06550.1"/>
    <property type="molecule type" value="Genomic_DNA"/>
</dbReference>
<feature type="binding site" evidence="9">
    <location>
        <position position="109"/>
    </location>
    <ligand>
        <name>4-amino-2-methyl-5-(diphosphooxymethyl)pyrimidine</name>
        <dbReference type="ChEBI" id="CHEBI:57841"/>
    </ligand>
</feature>
<dbReference type="Pfam" id="PF02581">
    <property type="entry name" value="TMP-TENI"/>
    <property type="match status" value="1"/>
</dbReference>
<dbReference type="GO" id="GO:0000287">
    <property type="term" value="F:magnesium ion binding"/>
    <property type="evidence" value="ECO:0007669"/>
    <property type="project" value="UniProtKB-UniRule"/>
</dbReference>
<reference evidence="13" key="1">
    <citation type="submission" date="2020-10" db="EMBL/GenBank/DDBJ databases">
        <authorList>
            <person name="Gilroy R."/>
        </authorList>
    </citation>
    <scope>NUCLEOTIDE SEQUENCE</scope>
    <source>
        <strain evidence="13">CHK180-2868</strain>
    </source>
</reference>
<keyword evidence="4 9" id="KW-0460">Magnesium</keyword>
<evidence type="ECO:0000313" key="14">
    <source>
        <dbReference type="Proteomes" id="UP000824250"/>
    </source>
</evidence>
<dbReference type="SUPFAM" id="SSF51391">
    <property type="entry name" value="Thiamin phosphate synthase"/>
    <property type="match status" value="1"/>
</dbReference>
<comment type="function">
    <text evidence="9">Condenses 4-methyl-5-(beta-hydroxyethyl)thiazole monophosphate (THZ-P) and 2-methyl-4-amino-5-hydroxymethyl pyrimidine pyrophosphate (HMP-PP) to form thiamine monophosphate (TMP).</text>
</comment>
<feature type="binding site" evidence="9">
    <location>
        <begin position="135"/>
        <end position="137"/>
    </location>
    <ligand>
        <name>2-[(2R,5Z)-2-carboxy-4-methylthiazol-5(2H)-ylidene]ethyl phosphate</name>
        <dbReference type="ChEBI" id="CHEBI:62899"/>
    </ligand>
</feature>
<feature type="domain" description="Thiamine phosphate synthase/TenI" evidence="12">
    <location>
        <begin position="9"/>
        <end position="188"/>
    </location>
</feature>
<evidence type="ECO:0000256" key="9">
    <source>
        <dbReference type="HAMAP-Rule" id="MF_00097"/>
    </source>
</evidence>
<dbReference type="InterPro" id="IPR034291">
    <property type="entry name" value="TMP_synthase"/>
</dbReference>
<dbReference type="GO" id="GO:0004789">
    <property type="term" value="F:thiamine-phosphate diphosphorylase activity"/>
    <property type="evidence" value="ECO:0007669"/>
    <property type="project" value="UniProtKB-UniRule"/>
</dbReference>
<evidence type="ECO:0000256" key="8">
    <source>
        <dbReference type="ARBA" id="ARBA00047883"/>
    </source>
</evidence>
<dbReference type="InterPro" id="IPR013785">
    <property type="entry name" value="Aldolase_TIM"/>
</dbReference>
<dbReference type="GO" id="GO:0009229">
    <property type="term" value="P:thiamine diphosphate biosynthetic process"/>
    <property type="evidence" value="ECO:0007669"/>
    <property type="project" value="UniProtKB-UniRule"/>
</dbReference>
<evidence type="ECO:0000256" key="5">
    <source>
        <dbReference type="ARBA" id="ARBA00022977"/>
    </source>
</evidence>
<evidence type="ECO:0000256" key="3">
    <source>
        <dbReference type="ARBA" id="ARBA00022723"/>
    </source>
</evidence>
<keyword evidence="3 9" id="KW-0479">Metal-binding</keyword>
<comment type="catalytic activity">
    <reaction evidence="7 9 10">
        <text>2-(2-carboxy-4-methylthiazol-5-yl)ethyl phosphate + 4-amino-2-methyl-5-(diphosphooxymethyl)pyrimidine + 2 H(+) = thiamine phosphate + CO2 + diphosphate</text>
        <dbReference type="Rhea" id="RHEA:47848"/>
        <dbReference type="ChEBI" id="CHEBI:15378"/>
        <dbReference type="ChEBI" id="CHEBI:16526"/>
        <dbReference type="ChEBI" id="CHEBI:33019"/>
        <dbReference type="ChEBI" id="CHEBI:37575"/>
        <dbReference type="ChEBI" id="CHEBI:57841"/>
        <dbReference type="ChEBI" id="CHEBI:62890"/>
        <dbReference type="EC" id="2.5.1.3"/>
    </reaction>
</comment>
<dbReference type="EC" id="2.5.1.3" evidence="9"/>
<feature type="binding site" evidence="9">
    <location>
        <position position="67"/>
    </location>
    <ligand>
        <name>Mg(2+)</name>
        <dbReference type="ChEBI" id="CHEBI:18420"/>
    </ligand>
</feature>
<dbReference type="Proteomes" id="UP000824250">
    <property type="component" value="Unassembled WGS sequence"/>
</dbReference>
<evidence type="ECO:0000256" key="10">
    <source>
        <dbReference type="RuleBase" id="RU003826"/>
    </source>
</evidence>
<comment type="caution">
    <text evidence="13">The sequence shown here is derived from an EMBL/GenBank/DDBJ whole genome shotgun (WGS) entry which is preliminary data.</text>
</comment>
<keyword evidence="2 9" id="KW-0808">Transferase</keyword>
<name>A0A9D1A7T2_9FIRM</name>
<evidence type="ECO:0000256" key="11">
    <source>
        <dbReference type="RuleBase" id="RU004253"/>
    </source>
</evidence>
<comment type="cofactor">
    <cofactor evidence="9">
        <name>Mg(2+)</name>
        <dbReference type="ChEBI" id="CHEBI:18420"/>
    </cofactor>
    <text evidence="9">Binds 1 Mg(2+) ion per subunit.</text>
</comment>
<proteinExistence type="inferred from homology"/>
<evidence type="ECO:0000256" key="1">
    <source>
        <dbReference type="ARBA" id="ARBA00005165"/>
    </source>
</evidence>
<evidence type="ECO:0000256" key="2">
    <source>
        <dbReference type="ARBA" id="ARBA00022679"/>
    </source>
</evidence>
<protein>
    <recommendedName>
        <fullName evidence="9">Thiamine-phosphate synthase</fullName>
        <shortName evidence="9">TP synthase</shortName>
        <shortName evidence="9">TPS</shortName>
        <ecNumber evidence="9">2.5.1.3</ecNumber>
    </recommendedName>
    <alternativeName>
        <fullName evidence="9">Thiamine-phosphate pyrophosphorylase</fullName>
        <shortName evidence="9">TMP pyrophosphorylase</shortName>
        <shortName evidence="9">TMP-PPase</shortName>
    </alternativeName>
</protein>
<reference evidence="13" key="2">
    <citation type="journal article" date="2021" name="PeerJ">
        <title>Extensive microbial diversity within the chicken gut microbiome revealed by metagenomics and culture.</title>
        <authorList>
            <person name="Gilroy R."/>
            <person name="Ravi A."/>
            <person name="Getino M."/>
            <person name="Pursley I."/>
            <person name="Horton D.L."/>
            <person name="Alikhan N.F."/>
            <person name="Baker D."/>
            <person name="Gharbi K."/>
            <person name="Hall N."/>
            <person name="Watson M."/>
            <person name="Adriaenssens E.M."/>
            <person name="Foster-Nyarko E."/>
            <person name="Jarju S."/>
            <person name="Secka A."/>
            <person name="Antonio M."/>
            <person name="Oren A."/>
            <person name="Chaudhuri R.R."/>
            <person name="La Ragione R."/>
            <person name="Hildebrand F."/>
            <person name="Pallen M.J."/>
        </authorList>
    </citation>
    <scope>NUCLEOTIDE SEQUENCE</scope>
    <source>
        <strain evidence="13">CHK180-2868</strain>
    </source>
</reference>